<organism evidence="1 2">
    <name type="scientific">Liparis tanakae</name>
    <name type="common">Tanaka's snailfish</name>
    <dbReference type="NCBI Taxonomy" id="230148"/>
    <lineage>
        <taxon>Eukaryota</taxon>
        <taxon>Metazoa</taxon>
        <taxon>Chordata</taxon>
        <taxon>Craniata</taxon>
        <taxon>Vertebrata</taxon>
        <taxon>Euteleostomi</taxon>
        <taxon>Actinopterygii</taxon>
        <taxon>Neopterygii</taxon>
        <taxon>Teleostei</taxon>
        <taxon>Neoteleostei</taxon>
        <taxon>Acanthomorphata</taxon>
        <taxon>Eupercaria</taxon>
        <taxon>Perciformes</taxon>
        <taxon>Cottioidei</taxon>
        <taxon>Cottales</taxon>
        <taxon>Liparidae</taxon>
        <taxon>Liparis</taxon>
    </lineage>
</organism>
<protein>
    <submittedName>
        <fullName evidence="1">Uncharacterized protein</fullName>
    </submittedName>
</protein>
<evidence type="ECO:0000313" key="1">
    <source>
        <dbReference type="EMBL" id="TNN71280.1"/>
    </source>
</evidence>
<dbReference type="EMBL" id="SRLO01000152">
    <property type="protein sequence ID" value="TNN71280.1"/>
    <property type="molecule type" value="Genomic_DNA"/>
</dbReference>
<comment type="caution">
    <text evidence="1">The sequence shown here is derived from an EMBL/GenBank/DDBJ whole genome shotgun (WGS) entry which is preliminary data.</text>
</comment>
<accession>A0A4Z2I0F7</accession>
<keyword evidence="2" id="KW-1185">Reference proteome</keyword>
<dbReference type="OrthoDB" id="6428174at2759"/>
<name>A0A4Z2I0F7_9TELE</name>
<reference evidence="1 2" key="1">
    <citation type="submission" date="2019-03" db="EMBL/GenBank/DDBJ databases">
        <title>First draft genome of Liparis tanakae, snailfish: a comprehensive survey of snailfish specific genes.</title>
        <authorList>
            <person name="Kim W."/>
            <person name="Song I."/>
            <person name="Jeong J.-H."/>
            <person name="Kim D."/>
            <person name="Kim S."/>
            <person name="Ryu S."/>
            <person name="Song J.Y."/>
            <person name="Lee S.K."/>
        </authorList>
    </citation>
    <scope>NUCLEOTIDE SEQUENCE [LARGE SCALE GENOMIC DNA]</scope>
    <source>
        <tissue evidence="1">Muscle</tissue>
    </source>
</reference>
<dbReference type="AlphaFoldDB" id="A0A4Z2I0F7"/>
<gene>
    <name evidence="1" type="ORF">EYF80_018482</name>
</gene>
<dbReference type="Proteomes" id="UP000314294">
    <property type="component" value="Unassembled WGS sequence"/>
</dbReference>
<sequence>MEVLKMSRALFSHGTEGSNLLFLRGMNHHHRGAQNAQQTADLPVNIQPLVQKDETGTDEGAGAHGQGETDVEVQTVHLHLK</sequence>
<proteinExistence type="predicted"/>
<evidence type="ECO:0000313" key="2">
    <source>
        <dbReference type="Proteomes" id="UP000314294"/>
    </source>
</evidence>